<dbReference type="EMBL" id="ABYI02000014">
    <property type="protein sequence ID" value="EEG75224.1"/>
    <property type="molecule type" value="Genomic_DNA"/>
</dbReference>
<keyword evidence="8 13" id="KW-0812">Transmembrane</keyword>
<dbReference type="PANTHER" id="PTHR43298">
    <property type="entry name" value="MULTIDRUG RESISTANCE PROTEIN NORM-RELATED"/>
    <property type="match status" value="1"/>
</dbReference>
<dbReference type="GO" id="GO:0015297">
    <property type="term" value="F:antiporter activity"/>
    <property type="evidence" value="ECO:0007669"/>
    <property type="project" value="UniProtKB-KW"/>
</dbReference>
<evidence type="ECO:0000256" key="13">
    <source>
        <dbReference type="SAM" id="Phobius"/>
    </source>
</evidence>
<feature type="transmembrane region" description="Helical" evidence="13">
    <location>
        <begin position="235"/>
        <end position="259"/>
    </location>
</feature>
<reference evidence="14" key="2">
    <citation type="submission" date="2013-06" db="EMBL/GenBank/DDBJ databases">
        <title>Draft genome sequence of Clostridium hylemonae (DSM 15053).</title>
        <authorList>
            <person name="Sudarsanam P."/>
            <person name="Ley R."/>
            <person name="Guruge J."/>
            <person name="Turnbaugh P.J."/>
            <person name="Mahowald M."/>
            <person name="Liep D."/>
            <person name="Gordon J."/>
        </authorList>
    </citation>
    <scope>NUCLEOTIDE SEQUENCE</scope>
    <source>
        <strain evidence="14">DSM 15053</strain>
    </source>
</reference>
<keyword evidence="6" id="KW-0050">Antiport</keyword>
<comment type="caution">
    <text evidence="14">The sequence shown here is derived from an EMBL/GenBank/DDBJ whole genome shotgun (WGS) entry which is preliminary data.</text>
</comment>
<keyword evidence="9 13" id="KW-1133">Transmembrane helix</keyword>
<feature type="transmembrane region" description="Helical" evidence="13">
    <location>
        <begin position="93"/>
        <end position="116"/>
    </location>
</feature>
<evidence type="ECO:0000256" key="9">
    <source>
        <dbReference type="ARBA" id="ARBA00022989"/>
    </source>
</evidence>
<feature type="transmembrane region" description="Helical" evidence="13">
    <location>
        <begin position="357"/>
        <end position="376"/>
    </location>
</feature>
<proteinExistence type="inferred from homology"/>
<reference evidence="14" key="1">
    <citation type="submission" date="2009-02" db="EMBL/GenBank/DDBJ databases">
        <authorList>
            <person name="Fulton L."/>
            <person name="Clifton S."/>
            <person name="Fulton B."/>
            <person name="Xu J."/>
            <person name="Minx P."/>
            <person name="Pepin K.H."/>
            <person name="Johnson M."/>
            <person name="Bhonagiri V."/>
            <person name="Nash W.E."/>
            <person name="Mardis E.R."/>
            <person name="Wilson R.K."/>
        </authorList>
    </citation>
    <scope>NUCLEOTIDE SEQUENCE [LARGE SCALE GENOMIC DNA]</scope>
    <source>
        <strain evidence="14">DSM 15053</strain>
    </source>
</reference>
<organism evidence="14 15">
    <name type="scientific">[Clostridium] hylemonae DSM 15053</name>
    <dbReference type="NCBI Taxonomy" id="553973"/>
    <lineage>
        <taxon>Bacteria</taxon>
        <taxon>Bacillati</taxon>
        <taxon>Bacillota</taxon>
        <taxon>Clostridia</taxon>
        <taxon>Lachnospirales</taxon>
        <taxon>Lachnospiraceae</taxon>
    </lineage>
</organism>
<evidence type="ECO:0000256" key="7">
    <source>
        <dbReference type="ARBA" id="ARBA00022475"/>
    </source>
</evidence>
<sequence>MKEVQDLTTGSVPKKMILFALPLLFANLLQSVYSIADMVVVGNIVGETGLAAISNASMVSFIINSVCIGITMGGTVLTAQYKGANDEQGQIETAGTLFGISLIASFIITVIGLFVYAPLFQVLNVPAASMQDACEYMKIVCCGTVFVFGYNAVCSVMKGLGDSKSPLYFVATAAVVNIVLDFILVGPFGMGTAGAACATVFSQGGSLFVSIVYLKKKTAVFDFELNRFVVRWGTLRAILKVGLPAAVQMAVVNVSYLLITGMLNNFGVSVAAASGVGLKVNTFAGMPCWAVGQAVTAMAGQNMGADDMERVRKTTKTGLYLNVCITLMAVIFVQLSAEQIIMLFEPESSEVIKGGVLYLRICCGINSLIYAVMYTFDSFAIGIGSAGTAMVNALLDAAVVRLPVCWLLAFAVDIGFSGIYIGQAVSPILPAAVGLLYFKSNVWAKKKLIRQCS</sequence>
<keyword evidence="5" id="KW-0813">Transport</keyword>
<keyword evidence="11 13" id="KW-0472">Membrane</keyword>
<feature type="transmembrane region" description="Helical" evidence="13">
    <location>
        <begin position="58"/>
        <end position="81"/>
    </location>
</feature>
<feature type="transmembrane region" description="Helical" evidence="13">
    <location>
        <begin position="388"/>
        <end position="412"/>
    </location>
</feature>
<feature type="transmembrane region" description="Helical" evidence="13">
    <location>
        <begin position="192"/>
        <end position="214"/>
    </location>
</feature>
<keyword evidence="7" id="KW-1003">Cell membrane</keyword>
<comment type="similarity">
    <text evidence="3">Belongs to the multi antimicrobial extrusion (MATE) (TC 2.A.66.1) family.</text>
</comment>
<dbReference type="STRING" id="553973.CLOHYLEM_04666"/>
<evidence type="ECO:0000256" key="11">
    <source>
        <dbReference type="ARBA" id="ARBA00023136"/>
    </source>
</evidence>
<dbReference type="PANTHER" id="PTHR43298:SF2">
    <property type="entry name" value="FMN_FAD EXPORTER YEEO-RELATED"/>
    <property type="match status" value="1"/>
</dbReference>
<accession>C0BXX9</accession>
<comment type="function">
    <text evidence="1">Multidrug efflux pump.</text>
</comment>
<evidence type="ECO:0000256" key="12">
    <source>
        <dbReference type="ARBA" id="ARBA00031636"/>
    </source>
</evidence>
<dbReference type="InterPro" id="IPR002528">
    <property type="entry name" value="MATE_fam"/>
</dbReference>
<evidence type="ECO:0000256" key="1">
    <source>
        <dbReference type="ARBA" id="ARBA00003408"/>
    </source>
</evidence>
<evidence type="ECO:0000256" key="2">
    <source>
        <dbReference type="ARBA" id="ARBA00004651"/>
    </source>
</evidence>
<dbReference type="InterPro" id="IPR048279">
    <property type="entry name" value="MdtK-like"/>
</dbReference>
<dbReference type="RefSeq" id="WP_006441999.1">
    <property type="nucleotide sequence ID" value="NZ_CP036524.1"/>
</dbReference>
<dbReference type="AlphaFoldDB" id="C0BXX9"/>
<feature type="transmembrane region" description="Helical" evidence="13">
    <location>
        <begin position="418"/>
        <end position="438"/>
    </location>
</feature>
<dbReference type="OrthoDB" id="9776324at2"/>
<comment type="subcellular location">
    <subcellularLocation>
        <location evidence="2">Cell membrane</location>
        <topology evidence="2">Multi-pass membrane protein</topology>
    </subcellularLocation>
</comment>
<dbReference type="Pfam" id="PF01554">
    <property type="entry name" value="MatE"/>
    <property type="match status" value="2"/>
</dbReference>
<evidence type="ECO:0000256" key="6">
    <source>
        <dbReference type="ARBA" id="ARBA00022449"/>
    </source>
</evidence>
<dbReference type="NCBIfam" id="TIGR00797">
    <property type="entry name" value="matE"/>
    <property type="match status" value="1"/>
</dbReference>
<evidence type="ECO:0000256" key="8">
    <source>
        <dbReference type="ARBA" id="ARBA00022692"/>
    </source>
</evidence>
<dbReference type="Proteomes" id="UP000004893">
    <property type="component" value="Unassembled WGS sequence"/>
</dbReference>
<evidence type="ECO:0000256" key="5">
    <source>
        <dbReference type="ARBA" id="ARBA00022448"/>
    </source>
</evidence>
<name>C0BXX9_9FIRM</name>
<evidence type="ECO:0000313" key="14">
    <source>
        <dbReference type="EMBL" id="EEG75224.1"/>
    </source>
</evidence>
<gene>
    <name evidence="14" type="ORF">CLOHYLEM_04666</name>
</gene>
<keyword evidence="10" id="KW-0406">Ion transport</keyword>
<evidence type="ECO:0000256" key="3">
    <source>
        <dbReference type="ARBA" id="ARBA00010199"/>
    </source>
</evidence>
<dbReference type="InterPro" id="IPR050222">
    <property type="entry name" value="MATE_MdtK"/>
</dbReference>
<feature type="transmembrane region" description="Helical" evidence="13">
    <location>
        <begin position="166"/>
        <end position="186"/>
    </location>
</feature>
<feature type="transmembrane region" description="Helical" evidence="13">
    <location>
        <begin position="136"/>
        <end position="154"/>
    </location>
</feature>
<dbReference type="GO" id="GO:0042910">
    <property type="term" value="F:xenobiotic transmembrane transporter activity"/>
    <property type="evidence" value="ECO:0007669"/>
    <property type="project" value="InterPro"/>
</dbReference>
<dbReference type="GO" id="GO:0005886">
    <property type="term" value="C:plasma membrane"/>
    <property type="evidence" value="ECO:0007669"/>
    <property type="project" value="UniProtKB-SubCell"/>
</dbReference>
<evidence type="ECO:0000256" key="10">
    <source>
        <dbReference type="ARBA" id="ARBA00023065"/>
    </source>
</evidence>
<evidence type="ECO:0000256" key="4">
    <source>
        <dbReference type="ARBA" id="ARBA00020268"/>
    </source>
</evidence>
<dbReference type="GO" id="GO:0006811">
    <property type="term" value="P:monoatomic ion transport"/>
    <property type="evidence" value="ECO:0007669"/>
    <property type="project" value="UniProtKB-KW"/>
</dbReference>
<dbReference type="HOGENOM" id="CLU_012893_5_0_9"/>
<keyword evidence="15" id="KW-1185">Reference proteome</keyword>
<evidence type="ECO:0000313" key="15">
    <source>
        <dbReference type="Proteomes" id="UP000004893"/>
    </source>
</evidence>
<feature type="transmembrane region" description="Helical" evidence="13">
    <location>
        <begin position="319"/>
        <end position="337"/>
    </location>
</feature>
<dbReference type="PIRSF" id="PIRSF006603">
    <property type="entry name" value="DinF"/>
    <property type="match status" value="1"/>
</dbReference>
<protein>
    <recommendedName>
        <fullName evidence="4">Probable multidrug resistance protein NorM</fullName>
    </recommendedName>
    <alternativeName>
        <fullName evidence="12">Multidrug-efflux transporter</fullName>
    </alternativeName>
</protein>
<dbReference type="CDD" id="cd13138">
    <property type="entry name" value="MATE_yoeA_like"/>
    <property type="match status" value="1"/>
</dbReference>
<dbReference type="eggNOG" id="COG0534">
    <property type="taxonomic scope" value="Bacteria"/>
</dbReference>